<sequence length="78" mass="8643">MRSVLMTGIQISTWQLAFADKTRLVGEWCTTDKYPLATCKLEKDLAFAFAFALLADNLMMCMLGREFGGCARAGQNLS</sequence>
<accession>A0A9W9KQ40</accession>
<protein>
    <submittedName>
        <fullName evidence="1">Uncharacterized protein</fullName>
    </submittedName>
</protein>
<evidence type="ECO:0000313" key="2">
    <source>
        <dbReference type="Proteomes" id="UP001149165"/>
    </source>
</evidence>
<proteinExistence type="predicted"/>
<comment type="caution">
    <text evidence="1">The sequence shown here is derived from an EMBL/GenBank/DDBJ whole genome shotgun (WGS) entry which is preliminary data.</text>
</comment>
<dbReference type="Proteomes" id="UP001149165">
    <property type="component" value="Unassembled WGS sequence"/>
</dbReference>
<reference evidence="1" key="1">
    <citation type="submission" date="2022-11" db="EMBL/GenBank/DDBJ databases">
        <authorList>
            <person name="Petersen C."/>
        </authorList>
    </citation>
    <scope>NUCLEOTIDE SEQUENCE</scope>
    <source>
        <strain evidence="1">IBT 30069</strain>
    </source>
</reference>
<dbReference type="AlphaFoldDB" id="A0A9W9KQ40"/>
<gene>
    <name evidence="1" type="ORF">N7456_002280</name>
</gene>
<dbReference type="EMBL" id="JAPQKH010000002">
    <property type="protein sequence ID" value="KAJ5113746.1"/>
    <property type="molecule type" value="Genomic_DNA"/>
</dbReference>
<name>A0A9W9KQ40_9EURO</name>
<organism evidence="1 2">
    <name type="scientific">Penicillium angulare</name>
    <dbReference type="NCBI Taxonomy" id="116970"/>
    <lineage>
        <taxon>Eukaryota</taxon>
        <taxon>Fungi</taxon>
        <taxon>Dikarya</taxon>
        <taxon>Ascomycota</taxon>
        <taxon>Pezizomycotina</taxon>
        <taxon>Eurotiomycetes</taxon>
        <taxon>Eurotiomycetidae</taxon>
        <taxon>Eurotiales</taxon>
        <taxon>Aspergillaceae</taxon>
        <taxon>Penicillium</taxon>
    </lineage>
</organism>
<reference evidence="1" key="2">
    <citation type="journal article" date="2023" name="IMA Fungus">
        <title>Comparative genomic study of the Penicillium genus elucidates a diverse pangenome and 15 lateral gene transfer events.</title>
        <authorList>
            <person name="Petersen C."/>
            <person name="Sorensen T."/>
            <person name="Nielsen M.R."/>
            <person name="Sondergaard T.E."/>
            <person name="Sorensen J.L."/>
            <person name="Fitzpatrick D.A."/>
            <person name="Frisvad J.C."/>
            <person name="Nielsen K.L."/>
        </authorList>
    </citation>
    <scope>NUCLEOTIDE SEQUENCE</scope>
    <source>
        <strain evidence="1">IBT 30069</strain>
    </source>
</reference>
<keyword evidence="2" id="KW-1185">Reference proteome</keyword>
<evidence type="ECO:0000313" key="1">
    <source>
        <dbReference type="EMBL" id="KAJ5113746.1"/>
    </source>
</evidence>